<keyword evidence="1" id="KW-0472">Membrane</keyword>
<evidence type="ECO:0000259" key="2">
    <source>
        <dbReference type="SMART" id="SM00233"/>
    </source>
</evidence>
<gene>
    <name evidence="3" type="ORF">RJ641_005962</name>
</gene>
<dbReference type="Pfam" id="PF08458">
    <property type="entry name" value="PH_2"/>
    <property type="match status" value="1"/>
</dbReference>
<dbReference type="InterPro" id="IPR013666">
    <property type="entry name" value="PH_pln"/>
</dbReference>
<organism evidence="3 4">
    <name type="scientific">Dillenia turbinata</name>
    <dbReference type="NCBI Taxonomy" id="194707"/>
    <lineage>
        <taxon>Eukaryota</taxon>
        <taxon>Viridiplantae</taxon>
        <taxon>Streptophyta</taxon>
        <taxon>Embryophyta</taxon>
        <taxon>Tracheophyta</taxon>
        <taxon>Spermatophyta</taxon>
        <taxon>Magnoliopsida</taxon>
        <taxon>eudicotyledons</taxon>
        <taxon>Gunneridae</taxon>
        <taxon>Pentapetalae</taxon>
        <taxon>Dilleniales</taxon>
        <taxon>Dilleniaceae</taxon>
        <taxon>Dillenia</taxon>
    </lineage>
</organism>
<sequence length="334" mass="37129">MDESYETLNCTHNDELAELFLLRQALNQDFLSSQQLLGPGGRRWGRWIKDQKERRKQGARTHKVQLHAAISVAGVAAAVAALAASSVKSAELSTSQYKAVPSKICCIASAAALVASHGIEITEDMGADHDQIITVVNSSVNARTNGDIMTNCRSKLAYDHHCLVLVFYLFLLLHVIISINTGAALRGAATLRARLQMGYGTMNLTQTDKQAGDINISVALNFVVKGGDLLKHTRRLHWKQVSFNINSNWQVVAKMKSKVMVGTFTKKKKCAVSGVYHNISPWPGREEETGEKRAYFGVKTSDRIIEFECRSKDEKRMWLDGIKYMLQCHANMTM</sequence>
<name>A0AAN8VC25_9MAGN</name>
<reference evidence="3 4" key="1">
    <citation type="submission" date="2023-12" db="EMBL/GenBank/DDBJ databases">
        <title>A high-quality genome assembly for Dillenia turbinata (Dilleniales).</title>
        <authorList>
            <person name="Chanderbali A."/>
        </authorList>
    </citation>
    <scope>NUCLEOTIDE SEQUENCE [LARGE SCALE GENOMIC DNA]</scope>
    <source>
        <strain evidence="3">LSX21</strain>
        <tissue evidence="3">Leaf</tissue>
    </source>
</reference>
<dbReference type="EMBL" id="JBAMMX010000014">
    <property type="protein sequence ID" value="KAK6927371.1"/>
    <property type="molecule type" value="Genomic_DNA"/>
</dbReference>
<dbReference type="Pfam" id="PF05703">
    <property type="entry name" value="Auxin_canalis"/>
    <property type="match status" value="1"/>
</dbReference>
<dbReference type="SUPFAM" id="SSF50729">
    <property type="entry name" value="PH domain-like"/>
    <property type="match status" value="1"/>
</dbReference>
<feature type="transmembrane region" description="Helical" evidence="1">
    <location>
        <begin position="64"/>
        <end position="84"/>
    </location>
</feature>
<comment type="caution">
    <text evidence="3">The sequence shown here is derived from an EMBL/GenBank/DDBJ whole genome shotgun (WGS) entry which is preliminary data.</text>
</comment>
<feature type="domain" description="PH" evidence="2">
    <location>
        <begin position="223"/>
        <end position="329"/>
    </location>
</feature>
<dbReference type="AlphaFoldDB" id="A0AAN8VC25"/>
<dbReference type="Proteomes" id="UP001370490">
    <property type="component" value="Unassembled WGS sequence"/>
</dbReference>
<dbReference type="InterPro" id="IPR008546">
    <property type="entry name" value="VAN3-bd-like_auxin_canal"/>
</dbReference>
<evidence type="ECO:0000313" key="4">
    <source>
        <dbReference type="Proteomes" id="UP001370490"/>
    </source>
</evidence>
<feature type="transmembrane region" description="Helical" evidence="1">
    <location>
        <begin position="163"/>
        <end position="185"/>
    </location>
</feature>
<feature type="non-terminal residue" evidence="3">
    <location>
        <position position="334"/>
    </location>
</feature>
<dbReference type="InterPro" id="IPR011993">
    <property type="entry name" value="PH-like_dom_sf"/>
</dbReference>
<dbReference type="InterPro" id="IPR040269">
    <property type="entry name" value="VAB"/>
</dbReference>
<dbReference type="SMART" id="SM00233">
    <property type="entry name" value="PH"/>
    <property type="match status" value="1"/>
</dbReference>
<dbReference type="Gene3D" id="2.30.29.30">
    <property type="entry name" value="Pleckstrin-homology domain (PH domain)/Phosphotyrosine-binding domain (PTB)"/>
    <property type="match status" value="1"/>
</dbReference>
<keyword evidence="1" id="KW-0812">Transmembrane</keyword>
<dbReference type="InterPro" id="IPR001849">
    <property type="entry name" value="PH_domain"/>
</dbReference>
<protein>
    <submittedName>
        <fullName evidence="3">VAN3-binding protein-like, auxin canalization domain</fullName>
    </submittedName>
</protein>
<proteinExistence type="predicted"/>
<dbReference type="PANTHER" id="PTHR31351">
    <property type="entry name" value="EXPRESSED PROTEIN"/>
    <property type="match status" value="1"/>
</dbReference>
<evidence type="ECO:0000256" key="1">
    <source>
        <dbReference type="SAM" id="Phobius"/>
    </source>
</evidence>
<keyword evidence="1" id="KW-1133">Transmembrane helix</keyword>
<keyword evidence="4" id="KW-1185">Reference proteome</keyword>
<dbReference type="PANTHER" id="PTHR31351:SF2">
    <property type="entry name" value="PHOSPHOINOSITIDE BINDING PROTEIN"/>
    <property type="match status" value="1"/>
</dbReference>
<accession>A0AAN8VC25</accession>
<evidence type="ECO:0000313" key="3">
    <source>
        <dbReference type="EMBL" id="KAK6927371.1"/>
    </source>
</evidence>